<keyword evidence="20" id="KW-1185">Reference proteome</keyword>
<keyword evidence="15" id="KW-0472">Membrane</keyword>
<keyword evidence="19" id="KW-0675">Receptor</keyword>
<dbReference type="FunFam" id="3.30.200.20:FF:000195">
    <property type="entry name" value="G-type lectin S-receptor-like serine/threonine-protein kinase"/>
    <property type="match status" value="1"/>
</dbReference>
<evidence type="ECO:0000256" key="11">
    <source>
        <dbReference type="ARBA" id="ARBA00023180"/>
    </source>
</evidence>
<reference evidence="19" key="2">
    <citation type="submission" date="2023-04" db="EMBL/GenBank/DDBJ databases">
        <authorList>
            <person name="Bruccoleri R.E."/>
            <person name="Oakeley E.J."/>
            <person name="Faust A.-M."/>
            <person name="Dessus-Babus S."/>
            <person name="Altorfer M."/>
            <person name="Burckhardt D."/>
            <person name="Oertli M."/>
            <person name="Naumann U."/>
            <person name="Petersen F."/>
            <person name="Wong J."/>
        </authorList>
    </citation>
    <scope>NUCLEOTIDE SEQUENCE</scope>
    <source>
        <strain evidence="19">GSM-AAB239-AS_SAM_17_03QT</strain>
        <tissue evidence="19">Leaf</tissue>
    </source>
</reference>
<dbReference type="InterPro" id="IPR036426">
    <property type="entry name" value="Bulb-type_lectin_dom_sf"/>
</dbReference>
<keyword evidence="15" id="KW-0812">Transmembrane</keyword>
<dbReference type="PROSITE" id="PS50927">
    <property type="entry name" value="BULB_LECTIN"/>
    <property type="match status" value="1"/>
</dbReference>
<dbReference type="CDD" id="cd14066">
    <property type="entry name" value="STKc_IRAK"/>
    <property type="match status" value="1"/>
</dbReference>
<dbReference type="Gene3D" id="1.10.510.10">
    <property type="entry name" value="Transferase(Phosphotransferase) domain 1"/>
    <property type="match status" value="1"/>
</dbReference>
<reference evidence="19" key="1">
    <citation type="journal article" date="2023" name="GigaByte">
        <title>Genome assembly of the bearded iris, Iris pallida Lam.</title>
        <authorList>
            <person name="Bruccoleri R.E."/>
            <person name="Oakeley E.J."/>
            <person name="Faust A.M.E."/>
            <person name="Altorfer M."/>
            <person name="Dessus-Babus S."/>
            <person name="Burckhardt D."/>
            <person name="Oertli M."/>
            <person name="Naumann U."/>
            <person name="Petersen F."/>
            <person name="Wong J."/>
        </authorList>
    </citation>
    <scope>NUCLEOTIDE SEQUENCE</scope>
    <source>
        <strain evidence="19">GSM-AAB239-AS_SAM_17_03QT</strain>
    </source>
</reference>
<evidence type="ECO:0000256" key="12">
    <source>
        <dbReference type="ARBA" id="ARBA00047899"/>
    </source>
</evidence>
<dbReference type="EMBL" id="JANAVB010021800">
    <property type="protein sequence ID" value="KAJ6824724.1"/>
    <property type="molecule type" value="Genomic_DNA"/>
</dbReference>
<evidence type="ECO:0000256" key="7">
    <source>
        <dbReference type="ARBA" id="ARBA00022741"/>
    </source>
</evidence>
<dbReference type="Pfam" id="PF07714">
    <property type="entry name" value="PK_Tyr_Ser-Thr"/>
    <property type="match status" value="1"/>
</dbReference>
<keyword evidence="11" id="KW-0325">Glycoprotein</keyword>
<evidence type="ECO:0000256" key="15">
    <source>
        <dbReference type="SAM" id="Phobius"/>
    </source>
</evidence>
<dbReference type="Pfam" id="PF01453">
    <property type="entry name" value="B_lectin"/>
    <property type="match status" value="1"/>
</dbReference>
<dbReference type="Gene3D" id="3.30.200.20">
    <property type="entry name" value="Phosphorylase Kinase, domain 1"/>
    <property type="match status" value="1"/>
</dbReference>
<dbReference type="GO" id="GO:0048544">
    <property type="term" value="P:recognition of pollen"/>
    <property type="evidence" value="ECO:0007669"/>
    <property type="project" value="InterPro"/>
</dbReference>
<comment type="catalytic activity">
    <reaction evidence="12 14">
        <text>L-threonyl-[protein] + ATP = O-phospho-L-threonyl-[protein] + ADP + H(+)</text>
        <dbReference type="Rhea" id="RHEA:46608"/>
        <dbReference type="Rhea" id="RHEA-COMP:11060"/>
        <dbReference type="Rhea" id="RHEA-COMP:11605"/>
        <dbReference type="ChEBI" id="CHEBI:15378"/>
        <dbReference type="ChEBI" id="CHEBI:30013"/>
        <dbReference type="ChEBI" id="CHEBI:30616"/>
        <dbReference type="ChEBI" id="CHEBI:61977"/>
        <dbReference type="ChEBI" id="CHEBI:456216"/>
        <dbReference type="EC" id="2.7.11.1"/>
    </reaction>
</comment>
<dbReference type="InterPro" id="IPR001480">
    <property type="entry name" value="Bulb-type_lectin_dom"/>
</dbReference>
<keyword evidence="4" id="KW-0245">EGF-like domain</keyword>
<dbReference type="InterPro" id="IPR001245">
    <property type="entry name" value="Ser-Thr/Tyr_kinase_cat_dom"/>
</dbReference>
<keyword evidence="8 14" id="KW-0418">Kinase</keyword>
<evidence type="ECO:0000256" key="4">
    <source>
        <dbReference type="ARBA" id="ARBA00022536"/>
    </source>
</evidence>
<sequence length="882" mass="98493">MASFEHNNSILLLRPLLFFTVVLTVLSLSLSKFLTVPDPLSLPDPHPHPDPHVTAAARDKITLTQPLADNETLVSATGTFALGFFTPNNSGDRRRYIGIWYNQNSDSRSNGIDQRIVLWVANRASPITRSAGQLSVAANGTITITNRETSTVVWSVFTNSTGLSNPVVELLETGNFVLREEGDSTQNYLWQSFDYPTDTLLPGMKLGVDRTAGLDRNLTAWKSEDDPSPGEYWAAMVIGDSPEMYLFNRSSKLWRSGPWDGIQLGDLKNWNSNGFAYSFVNNHKEVAFSYQAGGQTFLPSLEVTNSGKIYMTTWSSEDGGNWKWLWETPASPCDNIGWCGSYAICVDSTNSPTICRCLEGFAPKIPAHWESRDYNDGCVRVVELDCRKQTATDTDTDTDTDTFLSVKGVKLPESPSRFVNATSNLDECWSECLKSCSCAAYAVVSVGAGGCVIWVTHLLDVVQLSGGAGLDLYIRINGLTDAASHSQPQKANWRIVLVIVSLLSGALLLSCFIFFLWRRKKRRRVILGRTIFFSDKLDEDDRGKDPHLPLFTFGTIAAATESFSSENKLGQGGFGPVYKGTLGGDKEIAVKRLAKSSQQGEEEFKNEVMLIAKLQNRNLVRLLGCCIHGEERMLVYEYMPNKSLDAFLFEKEKALLLEWRTRYQIIVGITRGLLYLHHDSRYRIIHRDLKASNILLDKEMNPKISDFGMARLFGGDETDYNTRKVVGTYGYMSPEYAMEGIFSVKSDVYSFGVLLLEIISGKKNRGLYALSPHLNLVAHAWSLWNEDKTLELVDEAMNNNFSLNDVLKCIKIGLLCVQNHPEDRPLMSYVIEMLGASVDIASLPHPKQPGFIARMEPFQLDHISKNRDTYTSNELTVTLDGR</sequence>
<comment type="similarity">
    <text evidence="14">Belongs to the protein kinase superfamily. Ser/Thr protein kinase family.</text>
</comment>
<name>A0AAX6G7P4_IRIPA</name>
<gene>
    <name evidence="19" type="ORF">M6B38_379505</name>
</gene>
<keyword evidence="3 14" id="KW-0723">Serine/threonine-protein kinase</keyword>
<dbReference type="Proteomes" id="UP001140949">
    <property type="component" value="Unassembled WGS sequence"/>
</dbReference>
<comment type="catalytic activity">
    <reaction evidence="13 14">
        <text>L-seryl-[protein] + ATP = O-phospho-L-seryl-[protein] + ADP + H(+)</text>
        <dbReference type="Rhea" id="RHEA:17989"/>
        <dbReference type="Rhea" id="RHEA-COMP:9863"/>
        <dbReference type="Rhea" id="RHEA-COMP:11604"/>
        <dbReference type="ChEBI" id="CHEBI:15378"/>
        <dbReference type="ChEBI" id="CHEBI:29999"/>
        <dbReference type="ChEBI" id="CHEBI:30616"/>
        <dbReference type="ChEBI" id="CHEBI:83421"/>
        <dbReference type="ChEBI" id="CHEBI:456216"/>
        <dbReference type="EC" id="2.7.11.1"/>
    </reaction>
</comment>
<evidence type="ECO:0000256" key="9">
    <source>
        <dbReference type="ARBA" id="ARBA00022840"/>
    </source>
</evidence>
<dbReference type="SUPFAM" id="SSF51110">
    <property type="entry name" value="alpha-D-mannose-specific plant lectins"/>
    <property type="match status" value="1"/>
</dbReference>
<dbReference type="EC" id="2.7.11.1" evidence="14"/>
<dbReference type="Gene3D" id="2.90.10.10">
    <property type="entry name" value="Bulb-type lectin domain"/>
    <property type="match status" value="1"/>
</dbReference>
<organism evidence="19 20">
    <name type="scientific">Iris pallida</name>
    <name type="common">Sweet iris</name>
    <dbReference type="NCBI Taxonomy" id="29817"/>
    <lineage>
        <taxon>Eukaryota</taxon>
        <taxon>Viridiplantae</taxon>
        <taxon>Streptophyta</taxon>
        <taxon>Embryophyta</taxon>
        <taxon>Tracheophyta</taxon>
        <taxon>Spermatophyta</taxon>
        <taxon>Magnoliopsida</taxon>
        <taxon>Liliopsida</taxon>
        <taxon>Asparagales</taxon>
        <taxon>Iridaceae</taxon>
        <taxon>Iridoideae</taxon>
        <taxon>Irideae</taxon>
        <taxon>Iris</taxon>
    </lineage>
</organism>
<comment type="subcellular location">
    <subcellularLocation>
        <location evidence="1">Cell membrane</location>
        <topology evidence="1">Single-pass type I membrane protein</topology>
    </subcellularLocation>
</comment>
<dbReference type="CDD" id="cd00028">
    <property type="entry name" value="B_lectin"/>
    <property type="match status" value="1"/>
</dbReference>
<dbReference type="GO" id="GO:0004674">
    <property type="term" value="F:protein serine/threonine kinase activity"/>
    <property type="evidence" value="ECO:0007669"/>
    <property type="project" value="UniProtKB-KW"/>
</dbReference>
<dbReference type="SMART" id="SM00473">
    <property type="entry name" value="PAN_AP"/>
    <property type="match status" value="1"/>
</dbReference>
<evidence type="ECO:0000313" key="20">
    <source>
        <dbReference type="Proteomes" id="UP001140949"/>
    </source>
</evidence>
<keyword evidence="10" id="KW-1015">Disulfide bond</keyword>
<feature type="domain" description="Apple" evidence="18">
    <location>
        <begin position="386"/>
        <end position="477"/>
    </location>
</feature>
<evidence type="ECO:0000256" key="14">
    <source>
        <dbReference type="PIRNR" id="PIRNR000641"/>
    </source>
</evidence>
<evidence type="ECO:0000256" key="1">
    <source>
        <dbReference type="ARBA" id="ARBA00004251"/>
    </source>
</evidence>
<dbReference type="PROSITE" id="PS50011">
    <property type="entry name" value="PROTEIN_KINASE_DOM"/>
    <property type="match status" value="1"/>
</dbReference>
<feature type="transmembrane region" description="Helical" evidence="15">
    <location>
        <begin position="493"/>
        <end position="517"/>
    </location>
</feature>
<dbReference type="Pfam" id="PF00954">
    <property type="entry name" value="S_locus_glycop"/>
    <property type="match status" value="1"/>
</dbReference>
<evidence type="ECO:0000313" key="19">
    <source>
        <dbReference type="EMBL" id="KAJ6824724.1"/>
    </source>
</evidence>
<keyword evidence="9 14" id="KW-0067">ATP-binding</keyword>
<dbReference type="SMART" id="SM00108">
    <property type="entry name" value="B_lectin"/>
    <property type="match status" value="1"/>
</dbReference>
<evidence type="ECO:0000256" key="3">
    <source>
        <dbReference type="ARBA" id="ARBA00022527"/>
    </source>
</evidence>
<dbReference type="AlphaFoldDB" id="A0AAX6G7P4"/>
<dbReference type="InterPro" id="IPR003609">
    <property type="entry name" value="Pan_app"/>
</dbReference>
<dbReference type="PANTHER" id="PTHR27002">
    <property type="entry name" value="RECEPTOR-LIKE SERINE/THREONINE-PROTEIN KINASE SD1-8"/>
    <property type="match status" value="1"/>
</dbReference>
<dbReference type="InterPro" id="IPR000719">
    <property type="entry name" value="Prot_kinase_dom"/>
</dbReference>
<evidence type="ECO:0000259" key="17">
    <source>
        <dbReference type="PROSITE" id="PS50927"/>
    </source>
</evidence>
<comment type="caution">
    <text evidence="19">The sequence shown here is derived from an EMBL/GenBank/DDBJ whole genome shotgun (WGS) entry which is preliminary data.</text>
</comment>
<dbReference type="Pfam" id="PF08276">
    <property type="entry name" value="PAN_2"/>
    <property type="match status" value="1"/>
</dbReference>
<dbReference type="PANTHER" id="PTHR27002:SF616">
    <property type="entry name" value="RECEPTOR-LIKE SERINE_THREONINE-PROTEIN KINASE"/>
    <property type="match status" value="1"/>
</dbReference>
<accession>A0AAX6G7P4</accession>
<dbReference type="GO" id="GO:0051707">
    <property type="term" value="P:response to other organism"/>
    <property type="evidence" value="ECO:0007669"/>
    <property type="project" value="UniProtKB-ARBA"/>
</dbReference>
<dbReference type="FunFam" id="1.10.510.10:FF:000060">
    <property type="entry name" value="G-type lectin S-receptor-like serine/threonine-protein kinase"/>
    <property type="match status" value="1"/>
</dbReference>
<feature type="domain" description="Protein kinase" evidence="16">
    <location>
        <begin position="563"/>
        <end position="848"/>
    </location>
</feature>
<evidence type="ECO:0000256" key="13">
    <source>
        <dbReference type="ARBA" id="ARBA00048679"/>
    </source>
</evidence>
<dbReference type="GO" id="GO:0005886">
    <property type="term" value="C:plasma membrane"/>
    <property type="evidence" value="ECO:0007669"/>
    <property type="project" value="UniProtKB-SubCell"/>
</dbReference>
<dbReference type="PROSITE" id="PS00108">
    <property type="entry name" value="PROTEIN_KINASE_ST"/>
    <property type="match status" value="1"/>
</dbReference>
<evidence type="ECO:0000256" key="5">
    <source>
        <dbReference type="ARBA" id="ARBA00022679"/>
    </source>
</evidence>
<keyword evidence="15" id="KW-1133">Transmembrane helix</keyword>
<evidence type="ECO:0000256" key="8">
    <source>
        <dbReference type="ARBA" id="ARBA00022777"/>
    </source>
</evidence>
<proteinExistence type="inferred from homology"/>
<dbReference type="PIRSF" id="PIRSF000641">
    <property type="entry name" value="SRK"/>
    <property type="match status" value="1"/>
</dbReference>
<evidence type="ECO:0000256" key="2">
    <source>
        <dbReference type="ARBA" id="ARBA00022475"/>
    </source>
</evidence>
<dbReference type="SUPFAM" id="SSF56112">
    <property type="entry name" value="Protein kinase-like (PK-like)"/>
    <property type="match status" value="1"/>
</dbReference>
<dbReference type="InterPro" id="IPR000858">
    <property type="entry name" value="S_locus_glycoprot_dom"/>
</dbReference>
<protein>
    <recommendedName>
        <fullName evidence="14">Receptor-like serine/threonine-protein kinase</fullName>
        <ecNumber evidence="14">2.7.11.1</ecNumber>
    </recommendedName>
</protein>
<dbReference type="InterPro" id="IPR011009">
    <property type="entry name" value="Kinase-like_dom_sf"/>
</dbReference>
<evidence type="ECO:0000256" key="10">
    <source>
        <dbReference type="ARBA" id="ARBA00023157"/>
    </source>
</evidence>
<dbReference type="SMART" id="SM00220">
    <property type="entry name" value="S_TKc"/>
    <property type="match status" value="1"/>
</dbReference>
<keyword evidence="5 14" id="KW-0808">Transferase</keyword>
<feature type="domain" description="Bulb-type lectin" evidence="17">
    <location>
        <begin position="58"/>
        <end position="191"/>
    </location>
</feature>
<dbReference type="InterPro" id="IPR008271">
    <property type="entry name" value="Ser/Thr_kinase_AS"/>
</dbReference>
<dbReference type="PROSITE" id="PS50948">
    <property type="entry name" value="PAN"/>
    <property type="match status" value="1"/>
</dbReference>
<evidence type="ECO:0000256" key="6">
    <source>
        <dbReference type="ARBA" id="ARBA00022729"/>
    </source>
</evidence>
<dbReference type="GO" id="GO:0005524">
    <property type="term" value="F:ATP binding"/>
    <property type="evidence" value="ECO:0007669"/>
    <property type="project" value="UniProtKB-KW"/>
</dbReference>
<keyword evidence="2" id="KW-1003">Cell membrane</keyword>
<keyword evidence="7 14" id="KW-0547">Nucleotide-binding</keyword>
<evidence type="ECO:0000259" key="16">
    <source>
        <dbReference type="PROSITE" id="PS50011"/>
    </source>
</evidence>
<keyword evidence="6" id="KW-0732">Signal</keyword>
<dbReference type="InterPro" id="IPR024171">
    <property type="entry name" value="SRK-like_kinase"/>
</dbReference>
<dbReference type="CDD" id="cd01098">
    <property type="entry name" value="PAN_AP_plant"/>
    <property type="match status" value="1"/>
</dbReference>
<evidence type="ECO:0000259" key="18">
    <source>
        <dbReference type="PROSITE" id="PS50948"/>
    </source>
</evidence>